<reference evidence="1 2" key="1">
    <citation type="submission" date="2015-10" db="EMBL/GenBank/DDBJ databases">
        <title>Genome sequencing and analysis of members of genus Stenotrophomonas.</title>
        <authorList>
            <person name="Patil P.P."/>
            <person name="Midha S."/>
            <person name="Patil P.B."/>
        </authorList>
    </citation>
    <scope>NUCLEOTIDE SEQUENCE [LARGE SCALE GENOMIC DNA]</scope>
    <source>
        <strain evidence="1 2">JCM 16536</strain>
    </source>
</reference>
<name>A0A0R0AI30_9GAMM</name>
<evidence type="ECO:0000313" key="1">
    <source>
        <dbReference type="EMBL" id="KRG44827.1"/>
    </source>
</evidence>
<comment type="caution">
    <text evidence="1">The sequence shown here is derived from an EMBL/GenBank/DDBJ whole genome shotgun (WGS) entry which is preliminary data.</text>
</comment>
<dbReference type="EMBL" id="LLXU01000066">
    <property type="protein sequence ID" value="KRG44827.1"/>
    <property type="molecule type" value="Genomic_DNA"/>
</dbReference>
<dbReference type="STRING" id="676599.ARC20_07950"/>
<proteinExistence type="predicted"/>
<sequence length="199" mass="21070">MLGYRRRELLDISSAQAAATGELVDLIASKVGSKGRAVHPETAIASAARLAGSMLFRSFGFMTEGVEPGTVMLSNEANEKWPLLTEIVCEFLSSAGVSFAKSSSTAARGAEPTLTTLQSLSLLQDDAMRISKRHGLSSEEFVRCTALATAFIVKECVGSIGAEVGFNVAMIGFIEGSKTVPPALGATHAAVRKAWYKPW</sequence>
<protein>
    <submittedName>
        <fullName evidence="1">Uncharacterized protein</fullName>
    </submittedName>
</protein>
<organism evidence="1 2">
    <name type="scientific">Stenotrophomonas panacihumi</name>
    <dbReference type="NCBI Taxonomy" id="676599"/>
    <lineage>
        <taxon>Bacteria</taxon>
        <taxon>Pseudomonadati</taxon>
        <taxon>Pseudomonadota</taxon>
        <taxon>Gammaproteobacteria</taxon>
        <taxon>Lysobacterales</taxon>
        <taxon>Lysobacteraceae</taxon>
        <taxon>Stenotrophomonas</taxon>
    </lineage>
</organism>
<keyword evidence="2" id="KW-1185">Reference proteome</keyword>
<dbReference type="Proteomes" id="UP000051802">
    <property type="component" value="Unassembled WGS sequence"/>
</dbReference>
<gene>
    <name evidence="1" type="ORF">ARC20_07950</name>
</gene>
<dbReference type="AlphaFoldDB" id="A0A0R0AI30"/>
<evidence type="ECO:0000313" key="2">
    <source>
        <dbReference type="Proteomes" id="UP000051802"/>
    </source>
</evidence>
<accession>A0A0R0AI30</accession>